<dbReference type="PROSITE" id="PS51257">
    <property type="entry name" value="PROKAR_LIPOPROTEIN"/>
    <property type="match status" value="1"/>
</dbReference>
<proteinExistence type="predicted"/>
<sequence length="362" mass="41389">MRKKYVISLLVCAMCGSLLVGCKKEEKQGPAEIKTNKTSNAVEKNHKGKIQSLYTGEWIDKKLAQKRPVAIMVENTHACFPQYGISKADVVYECPVEAGITRFMVIMQDYSNSNILGNIRSTRDYYVQYAKEYNAVFFHCGESRFAVDSLKDIDNVDCIVGSQEKYFEEVPHKNPPHHIFTSTHKIEKAFSDLKYSTTLDKSAKAYFNFAESDNKVNLSSGSRVEYIKLYYPNAKPYFEYNRANKMYYRGEFNASQTDGLTNATLAVKNIIIQECKSSIRDKSDGSLKIETIGTGTGKYITNGRMIDIIWKYDTKKNKTCYFDSSGKEITLNPGKTWVCISEFSKTKGNKFYTTKKEYERKK</sequence>
<keyword evidence="1" id="KW-0732">Signal</keyword>
<accession>A0A1H3F7J5</accession>
<dbReference type="InterPro" id="IPR021416">
    <property type="entry name" value="DUF3048_N"/>
</dbReference>
<evidence type="ECO:0008006" key="6">
    <source>
        <dbReference type="Google" id="ProtNLM"/>
    </source>
</evidence>
<evidence type="ECO:0000259" key="2">
    <source>
        <dbReference type="Pfam" id="PF11258"/>
    </source>
</evidence>
<dbReference type="OrthoDB" id="9779102at2"/>
<dbReference type="Proteomes" id="UP000183918">
    <property type="component" value="Unassembled WGS sequence"/>
</dbReference>
<dbReference type="AlphaFoldDB" id="A0A1H3F7J5"/>
<dbReference type="Pfam" id="PF17479">
    <property type="entry name" value="DUF3048_C"/>
    <property type="match status" value="1"/>
</dbReference>
<dbReference type="EMBL" id="FNPG01000004">
    <property type="protein sequence ID" value="SDX86941.1"/>
    <property type="molecule type" value="Genomic_DNA"/>
</dbReference>
<dbReference type="SUPFAM" id="SSF159774">
    <property type="entry name" value="YerB-like"/>
    <property type="match status" value="1"/>
</dbReference>
<protein>
    <recommendedName>
        <fullName evidence="6">DUF3048 domain-containing protein</fullName>
    </recommendedName>
</protein>
<evidence type="ECO:0000259" key="3">
    <source>
        <dbReference type="Pfam" id="PF17479"/>
    </source>
</evidence>
<evidence type="ECO:0000256" key="1">
    <source>
        <dbReference type="SAM" id="SignalP"/>
    </source>
</evidence>
<feature type="chain" id="PRO_5038937505" description="DUF3048 domain-containing protein" evidence="1">
    <location>
        <begin position="21"/>
        <end position="362"/>
    </location>
</feature>
<feature type="domain" description="DUF3048" evidence="2">
    <location>
        <begin position="55"/>
        <end position="195"/>
    </location>
</feature>
<feature type="signal peptide" evidence="1">
    <location>
        <begin position="1"/>
        <end position="20"/>
    </location>
</feature>
<dbReference type="RefSeq" id="WP_074715173.1">
    <property type="nucleotide sequence ID" value="NZ_FNPG01000004.1"/>
</dbReference>
<evidence type="ECO:0000313" key="5">
    <source>
        <dbReference type="Proteomes" id="UP000183918"/>
    </source>
</evidence>
<name>A0A1H3F7J5_9FIRM</name>
<organism evidence="4 5">
    <name type="scientific">Lachnobacterium bovis DSM 14045</name>
    <dbReference type="NCBI Taxonomy" id="1122142"/>
    <lineage>
        <taxon>Bacteria</taxon>
        <taxon>Bacillati</taxon>
        <taxon>Bacillota</taxon>
        <taxon>Clostridia</taxon>
        <taxon>Lachnospirales</taxon>
        <taxon>Lachnospiraceae</taxon>
        <taxon>Lachnobacterium</taxon>
    </lineage>
</organism>
<reference evidence="4 5" key="1">
    <citation type="submission" date="2016-10" db="EMBL/GenBank/DDBJ databases">
        <authorList>
            <person name="de Groot N.N."/>
        </authorList>
    </citation>
    <scope>NUCLEOTIDE SEQUENCE [LARGE SCALE GENOMIC DNA]</scope>
    <source>
        <strain evidence="4 5">DSM 14045</strain>
    </source>
</reference>
<gene>
    <name evidence="4" type="ORF">SAMN02910414_00181</name>
</gene>
<dbReference type="Pfam" id="PF11258">
    <property type="entry name" value="DUF3048"/>
    <property type="match status" value="1"/>
</dbReference>
<dbReference type="InterPro" id="IPR035328">
    <property type="entry name" value="DUF3048_C"/>
</dbReference>
<dbReference type="InterPro" id="IPR023158">
    <property type="entry name" value="YerB-like_sf"/>
</dbReference>
<dbReference type="Gene3D" id="3.50.90.10">
    <property type="entry name" value="YerB-like"/>
    <property type="match status" value="1"/>
</dbReference>
<dbReference type="STRING" id="1122142.SAMN02910414_00181"/>
<evidence type="ECO:0000313" key="4">
    <source>
        <dbReference type="EMBL" id="SDX86941.1"/>
    </source>
</evidence>
<keyword evidence="5" id="KW-1185">Reference proteome</keyword>
<feature type="domain" description="DUF3048" evidence="3">
    <location>
        <begin position="229"/>
        <end position="338"/>
    </location>
</feature>